<dbReference type="PROSITE" id="PS51918">
    <property type="entry name" value="RADICAL_SAM"/>
    <property type="match status" value="1"/>
</dbReference>
<reference evidence="6" key="1">
    <citation type="submission" date="2018-09" db="EMBL/GenBank/DDBJ databases">
        <authorList>
            <person name="Zhu H."/>
        </authorList>
    </citation>
    <scope>NUCLEOTIDE SEQUENCE [LARGE SCALE GENOMIC DNA]</scope>
    <source>
        <strain evidence="6">K2R23-3</strain>
    </source>
</reference>
<dbReference type="Pfam" id="PF04055">
    <property type="entry name" value="Radical_SAM"/>
    <property type="match status" value="1"/>
</dbReference>
<keyword evidence="3" id="KW-0349">Heme</keyword>
<dbReference type="GO" id="GO:0004109">
    <property type="term" value="F:coproporphyrinogen oxidase activity"/>
    <property type="evidence" value="ECO:0007669"/>
    <property type="project" value="InterPro"/>
</dbReference>
<dbReference type="InterPro" id="IPR006638">
    <property type="entry name" value="Elp3/MiaA/NifB-like_rSAM"/>
</dbReference>
<dbReference type="InterPro" id="IPR058240">
    <property type="entry name" value="rSAM_sf"/>
</dbReference>
<keyword evidence="3" id="KW-0143">Chaperone</keyword>
<evidence type="ECO:0000256" key="3">
    <source>
        <dbReference type="RuleBase" id="RU364116"/>
    </source>
</evidence>
<dbReference type="Pfam" id="PF06969">
    <property type="entry name" value="HemN_C"/>
    <property type="match status" value="1"/>
</dbReference>
<keyword evidence="6" id="KW-1185">Reference proteome</keyword>
<evidence type="ECO:0000256" key="1">
    <source>
        <dbReference type="ARBA" id="ARBA00006100"/>
    </source>
</evidence>
<protein>
    <recommendedName>
        <fullName evidence="2 3">Heme chaperone HemW</fullName>
    </recommendedName>
</protein>
<evidence type="ECO:0000256" key="2">
    <source>
        <dbReference type="ARBA" id="ARBA00017228"/>
    </source>
</evidence>
<dbReference type="GO" id="GO:0051539">
    <property type="term" value="F:4 iron, 4 sulfur cluster binding"/>
    <property type="evidence" value="ECO:0007669"/>
    <property type="project" value="UniProtKB-UniRule"/>
</dbReference>
<dbReference type="GO" id="GO:0006779">
    <property type="term" value="P:porphyrin-containing compound biosynthetic process"/>
    <property type="evidence" value="ECO:0007669"/>
    <property type="project" value="InterPro"/>
</dbReference>
<evidence type="ECO:0000259" key="4">
    <source>
        <dbReference type="PROSITE" id="PS51918"/>
    </source>
</evidence>
<keyword evidence="3" id="KW-0949">S-adenosyl-L-methionine</keyword>
<dbReference type="SFLD" id="SFLDS00029">
    <property type="entry name" value="Radical_SAM"/>
    <property type="match status" value="1"/>
</dbReference>
<dbReference type="OrthoDB" id="9808022at2"/>
<dbReference type="Proteomes" id="UP000265725">
    <property type="component" value="Chromosome"/>
</dbReference>
<dbReference type="InterPro" id="IPR004559">
    <property type="entry name" value="HemW-like"/>
</dbReference>
<dbReference type="InterPro" id="IPR034505">
    <property type="entry name" value="Coproporphyrinogen-III_oxidase"/>
</dbReference>
<gene>
    <name evidence="5" type="ORF">D3873_06915</name>
</gene>
<comment type="subcellular location">
    <subcellularLocation>
        <location evidence="3">Cytoplasm</location>
    </subcellularLocation>
</comment>
<dbReference type="SMART" id="SM00729">
    <property type="entry name" value="Elp3"/>
    <property type="match status" value="1"/>
</dbReference>
<dbReference type="Gene3D" id="3.80.30.20">
    <property type="entry name" value="tm_1862 like domain"/>
    <property type="match status" value="1"/>
</dbReference>
<comment type="function">
    <text evidence="3">Probably acts as a heme chaperone, transferring heme to an unknown acceptor. Binds one molecule of heme per monomer, possibly covalently. Binds 1 [4Fe-4S] cluster. The cluster is coordinated with 3 cysteines and an exchangeable S-adenosyl-L-methionine.</text>
</comment>
<dbReference type="InterPro" id="IPR023404">
    <property type="entry name" value="rSAM_horseshoe"/>
</dbReference>
<organism evidence="5 6">
    <name type="scientific">Paenisporosarcina cavernae</name>
    <dbReference type="NCBI Taxonomy" id="2320858"/>
    <lineage>
        <taxon>Bacteria</taxon>
        <taxon>Bacillati</taxon>
        <taxon>Bacillota</taxon>
        <taxon>Bacilli</taxon>
        <taxon>Bacillales</taxon>
        <taxon>Caryophanaceae</taxon>
        <taxon>Paenisporosarcina</taxon>
    </lineage>
</organism>
<dbReference type="EMBL" id="CP032418">
    <property type="protein sequence ID" value="AYC29630.1"/>
    <property type="molecule type" value="Genomic_DNA"/>
</dbReference>
<dbReference type="NCBIfam" id="TIGR00539">
    <property type="entry name" value="hemN_rel"/>
    <property type="match status" value="1"/>
</dbReference>
<dbReference type="SFLD" id="SFLDG01082">
    <property type="entry name" value="B12-binding_domain_containing"/>
    <property type="match status" value="1"/>
</dbReference>
<evidence type="ECO:0000313" key="5">
    <source>
        <dbReference type="EMBL" id="AYC29630.1"/>
    </source>
</evidence>
<keyword evidence="3" id="KW-0479">Metal-binding</keyword>
<evidence type="ECO:0000313" key="6">
    <source>
        <dbReference type="Proteomes" id="UP000265725"/>
    </source>
</evidence>
<dbReference type="SFLD" id="SFLDF00288">
    <property type="entry name" value="HemN-like__clustered_with_nucl"/>
    <property type="match status" value="1"/>
</dbReference>
<dbReference type="GO" id="GO:0005737">
    <property type="term" value="C:cytoplasm"/>
    <property type="evidence" value="ECO:0007669"/>
    <property type="project" value="UniProtKB-SubCell"/>
</dbReference>
<dbReference type="SFLD" id="SFLDG01065">
    <property type="entry name" value="anaerobic_coproporphyrinogen-I"/>
    <property type="match status" value="1"/>
</dbReference>
<dbReference type="SFLD" id="SFLDF00562">
    <property type="entry name" value="HemN-like__clustered_with_heat"/>
    <property type="match status" value="1"/>
</dbReference>
<dbReference type="SUPFAM" id="SSF102114">
    <property type="entry name" value="Radical SAM enzymes"/>
    <property type="match status" value="1"/>
</dbReference>
<name>A0A385YTI8_9BACL</name>
<dbReference type="PANTHER" id="PTHR13932">
    <property type="entry name" value="COPROPORPHYRINIGEN III OXIDASE"/>
    <property type="match status" value="1"/>
</dbReference>
<keyword evidence="3" id="KW-0408">Iron</keyword>
<comment type="similarity">
    <text evidence="1">Belongs to the anaerobic coproporphyrinogen-III oxidase family. HemW subfamily.</text>
</comment>
<feature type="domain" description="Radical SAM core" evidence="4">
    <location>
        <begin position="1"/>
        <end position="236"/>
    </location>
</feature>
<dbReference type="CDD" id="cd01335">
    <property type="entry name" value="Radical_SAM"/>
    <property type="match status" value="1"/>
</dbReference>
<dbReference type="RefSeq" id="WP_119883368.1">
    <property type="nucleotide sequence ID" value="NZ_CP032418.1"/>
</dbReference>
<keyword evidence="3" id="KW-0004">4Fe-4S</keyword>
<sequence length="378" mass="43023">MKGIYIHIPFCHQICHYCDFNKVFFDKQPVDDYLKSVLIEIEHTLRENKEPQNLESVFLGGGTPTSLTDQQLGTLLAGIIKLVPNAASLEWTSEANPDELTASKLDILAKYGVNRLSMGVQSFQPHLLQKLGRVHHNEQVFQAISYAKSIGLSNISIDLMYGLPDQTLEEWRETMEIALSLDLPHYSAYSLLVEPKTVFYNLFRKGKLPLPGQDLEATMYAELMRFMEENERYQYEISNFGKENFHSIHNSIYWSNESYAGIGAGAHGYLNGNRYSNIGPIKKYIQAVQSTNNAIHSTHLVTKEESMEEQLFLGLRMTKGVSLREFSEKYTVSLEDVFGETVNDLTNKGLLVRDGDYIQIPPKARFIANEIFSRFLLS</sequence>
<dbReference type="InterPro" id="IPR007197">
    <property type="entry name" value="rSAM"/>
</dbReference>
<proteinExistence type="inferred from homology"/>
<dbReference type="KEGG" id="paek:D3873_06915"/>
<dbReference type="InterPro" id="IPR010723">
    <property type="entry name" value="HemN_C"/>
</dbReference>
<accession>A0A385YTI8</accession>
<keyword evidence="3" id="KW-0963">Cytoplasm</keyword>
<keyword evidence="3" id="KW-0411">Iron-sulfur</keyword>
<dbReference type="GO" id="GO:0046872">
    <property type="term" value="F:metal ion binding"/>
    <property type="evidence" value="ECO:0007669"/>
    <property type="project" value="UniProtKB-UniRule"/>
</dbReference>
<dbReference type="PANTHER" id="PTHR13932:SF5">
    <property type="entry name" value="RADICAL S-ADENOSYL METHIONINE DOMAIN-CONTAINING PROTEIN 1, MITOCHONDRIAL"/>
    <property type="match status" value="1"/>
</dbReference>
<dbReference type="AlphaFoldDB" id="A0A385YTI8"/>